<comment type="catalytic activity">
    <reaction evidence="7">
        <text>L-aspartate + L-glutamine + ATP + H2O = L-asparagine + L-glutamate + AMP + diphosphate + H(+)</text>
        <dbReference type="Rhea" id="RHEA:12228"/>
        <dbReference type="ChEBI" id="CHEBI:15377"/>
        <dbReference type="ChEBI" id="CHEBI:15378"/>
        <dbReference type="ChEBI" id="CHEBI:29985"/>
        <dbReference type="ChEBI" id="CHEBI:29991"/>
        <dbReference type="ChEBI" id="CHEBI:30616"/>
        <dbReference type="ChEBI" id="CHEBI:33019"/>
        <dbReference type="ChEBI" id="CHEBI:58048"/>
        <dbReference type="ChEBI" id="CHEBI:58359"/>
        <dbReference type="ChEBI" id="CHEBI:456215"/>
        <dbReference type="EC" id="6.3.5.4"/>
    </reaction>
</comment>
<sequence>MCGIAGFIDKKNTITEKERERVVKKMIHLMKHRGGDAEGIKSIKNISIGHTRLSIVDTSSRGNQPFSDENNNFILSFNGEIYNHCLLRSKYLNHVRIISGSDTATLFELLKRFSIESVLAKIHGMFAFSFLVTKKKSELILALDRFAIKPLYFIDTPRYFAWASEIKAFRALPGFNFQINKSVLGEYMVFRHVVGPETLFKNIYKIQAGEYLRYNLKNDTNKVQKYYRLSKKWSAPRFSESVISESVKDHLMGDIIAGVQLSGGVDSSLVALFAQKLSQKKLHTFSIGLVGGLWNEFGYSDIVADKLDTKHHKIIFSKRDFVQLLPKVIYHLDEPLVHPNTVPMYILAKKARKYTKVLLTGEGADEVFYGYNRYFQESNVIKDKIFSNAFDNPQLISQIFKGRISLVNRKKIFRNTVKFDDESKISFYDIYTYLPHILLRQDKVGMAANIENRVPFLYTPVVEAGFNSRTRVGKFGGKTQVKKIALKYFPKNLVLRRKCGFGLPISEWLRDRNGLLPHLLKLKKHKLIKKFFVINEIERLIKEHLYKEKDNSSVLFTLICLSIWHDVFID</sequence>
<keyword evidence="8" id="KW-0028">Amino-acid biosynthesis</keyword>
<dbReference type="EMBL" id="PFXF01000028">
    <property type="protein sequence ID" value="PJA32565.1"/>
    <property type="molecule type" value="Genomic_DNA"/>
</dbReference>
<dbReference type="InterPro" id="IPR014729">
    <property type="entry name" value="Rossmann-like_a/b/a_fold"/>
</dbReference>
<dbReference type="SUPFAM" id="SSF52402">
    <property type="entry name" value="Adenine nucleotide alpha hydrolases-like"/>
    <property type="match status" value="1"/>
</dbReference>
<dbReference type="Pfam" id="PF13537">
    <property type="entry name" value="GATase_7"/>
    <property type="match status" value="1"/>
</dbReference>
<dbReference type="InterPro" id="IPR017932">
    <property type="entry name" value="GATase_2_dom"/>
</dbReference>
<accession>A0A2M7WRC9</accession>
<evidence type="ECO:0000256" key="9">
    <source>
        <dbReference type="PIRSR" id="PIRSR001589-2"/>
    </source>
</evidence>
<evidence type="ECO:0000313" key="12">
    <source>
        <dbReference type="EMBL" id="PJA32565.1"/>
    </source>
</evidence>
<keyword evidence="5 9" id="KW-0067">ATP-binding</keyword>
<feature type="binding site" evidence="9">
    <location>
        <position position="102"/>
    </location>
    <ligand>
        <name>L-glutamine</name>
        <dbReference type="ChEBI" id="CHEBI:58359"/>
    </ligand>
</feature>
<dbReference type="Proteomes" id="UP000230758">
    <property type="component" value="Unassembled WGS sequence"/>
</dbReference>
<keyword evidence="8" id="KW-0061">Asparagine biosynthesis</keyword>
<evidence type="ECO:0000256" key="4">
    <source>
        <dbReference type="ARBA" id="ARBA00022741"/>
    </source>
</evidence>
<dbReference type="GO" id="GO:0005524">
    <property type="term" value="F:ATP binding"/>
    <property type="evidence" value="ECO:0007669"/>
    <property type="project" value="UniProtKB-KW"/>
</dbReference>
<evidence type="ECO:0000256" key="10">
    <source>
        <dbReference type="PIRSR" id="PIRSR001589-3"/>
    </source>
</evidence>
<evidence type="ECO:0000256" key="2">
    <source>
        <dbReference type="ARBA" id="ARBA00005752"/>
    </source>
</evidence>
<keyword evidence="6 8" id="KW-0315">Glutamine amidotransferase</keyword>
<evidence type="ECO:0000256" key="3">
    <source>
        <dbReference type="ARBA" id="ARBA00012737"/>
    </source>
</evidence>
<evidence type="ECO:0000259" key="11">
    <source>
        <dbReference type="PROSITE" id="PS51278"/>
    </source>
</evidence>
<evidence type="ECO:0000256" key="1">
    <source>
        <dbReference type="ARBA" id="ARBA00005187"/>
    </source>
</evidence>
<evidence type="ECO:0000256" key="7">
    <source>
        <dbReference type="ARBA" id="ARBA00048741"/>
    </source>
</evidence>
<feature type="domain" description="Glutamine amidotransferase type-2" evidence="11">
    <location>
        <begin position="2"/>
        <end position="217"/>
    </location>
</feature>
<feature type="active site" description="For GATase activity" evidence="8">
    <location>
        <position position="2"/>
    </location>
</feature>
<dbReference type="InterPro" id="IPR006426">
    <property type="entry name" value="Asn_synth_AEB"/>
</dbReference>
<dbReference type="PIRSF" id="PIRSF001589">
    <property type="entry name" value="Asn_synthetase_glu-h"/>
    <property type="match status" value="1"/>
</dbReference>
<dbReference type="GO" id="GO:0004066">
    <property type="term" value="F:asparagine synthase (glutamine-hydrolyzing) activity"/>
    <property type="evidence" value="ECO:0007669"/>
    <property type="project" value="UniProtKB-EC"/>
</dbReference>
<dbReference type="Gene3D" id="3.60.20.10">
    <property type="entry name" value="Glutamine Phosphoribosylpyrophosphate, subunit 1, domain 1"/>
    <property type="match status" value="1"/>
</dbReference>
<feature type="binding site" evidence="9">
    <location>
        <position position="287"/>
    </location>
    <ligand>
        <name>ATP</name>
        <dbReference type="ChEBI" id="CHEBI:30616"/>
    </ligand>
</feature>
<dbReference type="Gene3D" id="3.40.50.620">
    <property type="entry name" value="HUPs"/>
    <property type="match status" value="1"/>
</dbReference>
<gene>
    <name evidence="12" type="primary">asnB</name>
    <name evidence="12" type="ORF">CO185_02490</name>
</gene>
<organism evidence="12 13">
    <name type="scientific">Candidatus Zambryskibacteria bacterium CG_4_9_14_3_um_filter_42_15</name>
    <dbReference type="NCBI Taxonomy" id="1975112"/>
    <lineage>
        <taxon>Bacteria</taxon>
        <taxon>Candidatus Zambryskiibacteriota</taxon>
    </lineage>
</organism>
<keyword evidence="4 9" id="KW-0547">Nucleotide-binding</keyword>
<comment type="pathway">
    <text evidence="1">Amino-acid biosynthesis; L-asparagine biosynthesis; L-asparagine from L-aspartate (L-Gln route): step 1/1.</text>
</comment>
<dbReference type="AlphaFoldDB" id="A0A2M7WRC9"/>
<dbReference type="GO" id="GO:0006529">
    <property type="term" value="P:asparagine biosynthetic process"/>
    <property type="evidence" value="ECO:0007669"/>
    <property type="project" value="UniProtKB-KW"/>
</dbReference>
<evidence type="ECO:0000256" key="6">
    <source>
        <dbReference type="ARBA" id="ARBA00022962"/>
    </source>
</evidence>
<dbReference type="SUPFAM" id="SSF56235">
    <property type="entry name" value="N-terminal nucleophile aminohydrolases (Ntn hydrolases)"/>
    <property type="match status" value="1"/>
</dbReference>
<evidence type="ECO:0000313" key="13">
    <source>
        <dbReference type="Proteomes" id="UP000230758"/>
    </source>
</evidence>
<name>A0A2M7WRC9_9BACT</name>
<dbReference type="InterPro" id="IPR001962">
    <property type="entry name" value="Asn_synthase"/>
</dbReference>
<evidence type="ECO:0000256" key="5">
    <source>
        <dbReference type="ARBA" id="ARBA00022840"/>
    </source>
</evidence>
<dbReference type="Pfam" id="PF00733">
    <property type="entry name" value="Asn_synthase"/>
    <property type="match status" value="1"/>
</dbReference>
<dbReference type="NCBIfam" id="TIGR01536">
    <property type="entry name" value="asn_synth_AEB"/>
    <property type="match status" value="1"/>
</dbReference>
<dbReference type="InterPro" id="IPR051786">
    <property type="entry name" value="ASN_synthetase/amidase"/>
</dbReference>
<dbReference type="InterPro" id="IPR029055">
    <property type="entry name" value="Ntn_hydrolases_N"/>
</dbReference>
<dbReference type="PANTHER" id="PTHR43284">
    <property type="entry name" value="ASPARAGINE SYNTHETASE (GLUTAMINE-HYDROLYZING)"/>
    <property type="match status" value="1"/>
</dbReference>
<proteinExistence type="inferred from homology"/>
<dbReference type="PROSITE" id="PS51278">
    <property type="entry name" value="GATASE_TYPE_2"/>
    <property type="match status" value="1"/>
</dbReference>
<feature type="site" description="Important for beta-aspartyl-AMP intermediate formation" evidence="10">
    <location>
        <position position="362"/>
    </location>
</feature>
<dbReference type="CDD" id="cd01991">
    <property type="entry name" value="Asn_synthase_B_C"/>
    <property type="match status" value="1"/>
</dbReference>
<comment type="caution">
    <text evidence="12">The sequence shown here is derived from an EMBL/GenBank/DDBJ whole genome shotgun (WGS) entry which is preliminary data.</text>
</comment>
<dbReference type="EC" id="6.3.5.4" evidence="3"/>
<evidence type="ECO:0000256" key="8">
    <source>
        <dbReference type="PIRSR" id="PIRSR001589-1"/>
    </source>
</evidence>
<protein>
    <recommendedName>
        <fullName evidence="3">asparagine synthase (glutamine-hydrolyzing)</fullName>
        <ecNumber evidence="3">6.3.5.4</ecNumber>
    </recommendedName>
</protein>
<dbReference type="GO" id="GO:0005829">
    <property type="term" value="C:cytosol"/>
    <property type="evidence" value="ECO:0007669"/>
    <property type="project" value="TreeGrafter"/>
</dbReference>
<comment type="similarity">
    <text evidence="2">Belongs to the asparagine synthetase family.</text>
</comment>
<reference evidence="13" key="1">
    <citation type="submission" date="2017-09" db="EMBL/GenBank/DDBJ databases">
        <title>Depth-based differentiation of microbial function through sediment-hosted aquifers and enrichment of novel symbionts in the deep terrestrial subsurface.</title>
        <authorList>
            <person name="Probst A.J."/>
            <person name="Ladd B."/>
            <person name="Jarett J.K."/>
            <person name="Geller-Mcgrath D.E."/>
            <person name="Sieber C.M.K."/>
            <person name="Emerson J.B."/>
            <person name="Anantharaman K."/>
            <person name="Thomas B.C."/>
            <person name="Malmstrom R."/>
            <person name="Stieglmeier M."/>
            <person name="Klingl A."/>
            <person name="Woyke T."/>
            <person name="Ryan C.M."/>
            <person name="Banfield J.F."/>
        </authorList>
    </citation>
    <scope>NUCLEOTIDE SEQUENCE [LARGE SCALE GENOMIC DNA]</scope>
</reference>
<dbReference type="PANTHER" id="PTHR43284:SF1">
    <property type="entry name" value="ASPARAGINE SYNTHETASE"/>
    <property type="match status" value="1"/>
</dbReference>
<dbReference type="InterPro" id="IPR033738">
    <property type="entry name" value="AsnB_N"/>
</dbReference>
<dbReference type="CDD" id="cd00712">
    <property type="entry name" value="AsnB"/>
    <property type="match status" value="1"/>
</dbReference>